<evidence type="ECO:0000259" key="9">
    <source>
        <dbReference type="PROSITE" id="PS51755"/>
    </source>
</evidence>
<evidence type="ECO:0000259" key="8">
    <source>
        <dbReference type="PROSITE" id="PS50110"/>
    </source>
</evidence>
<evidence type="ECO:0000313" key="10">
    <source>
        <dbReference type="EMBL" id="EDM79679.1"/>
    </source>
</evidence>
<dbReference type="SMART" id="SM00862">
    <property type="entry name" value="Trans_reg_C"/>
    <property type="match status" value="1"/>
</dbReference>
<evidence type="ECO:0000256" key="5">
    <source>
        <dbReference type="ARBA" id="ARBA00023163"/>
    </source>
</evidence>
<reference evidence="10 11" key="1">
    <citation type="submission" date="2007-06" db="EMBL/GenBank/DDBJ databases">
        <authorList>
            <person name="Shimkets L."/>
            <person name="Ferriera S."/>
            <person name="Johnson J."/>
            <person name="Kravitz S."/>
            <person name="Beeson K."/>
            <person name="Sutton G."/>
            <person name="Rogers Y.-H."/>
            <person name="Friedman R."/>
            <person name="Frazier M."/>
            <person name="Venter J.C."/>
        </authorList>
    </citation>
    <scope>NUCLEOTIDE SEQUENCE [LARGE SCALE GENOMIC DNA]</scope>
    <source>
        <strain evidence="10 11">SIR-1</strain>
    </source>
</reference>
<dbReference type="GO" id="GO:0005829">
    <property type="term" value="C:cytosol"/>
    <property type="evidence" value="ECO:0007669"/>
    <property type="project" value="TreeGrafter"/>
</dbReference>
<dbReference type="GO" id="GO:0000976">
    <property type="term" value="F:transcription cis-regulatory region binding"/>
    <property type="evidence" value="ECO:0007669"/>
    <property type="project" value="TreeGrafter"/>
</dbReference>
<dbReference type="STRING" id="391625.PPSIR1_16495"/>
<dbReference type="InterPro" id="IPR011006">
    <property type="entry name" value="CheY-like_superfamily"/>
</dbReference>
<dbReference type="InterPro" id="IPR001789">
    <property type="entry name" value="Sig_transdc_resp-reg_receiver"/>
</dbReference>
<dbReference type="Gene3D" id="1.10.10.10">
    <property type="entry name" value="Winged helix-like DNA-binding domain superfamily/Winged helix DNA-binding domain"/>
    <property type="match status" value="1"/>
</dbReference>
<dbReference type="InterPro" id="IPR016032">
    <property type="entry name" value="Sig_transdc_resp-reg_C-effctor"/>
</dbReference>
<feature type="domain" description="Response regulatory" evidence="8">
    <location>
        <begin position="5"/>
        <end position="118"/>
    </location>
</feature>
<organism evidence="10 11">
    <name type="scientific">Plesiocystis pacifica SIR-1</name>
    <dbReference type="NCBI Taxonomy" id="391625"/>
    <lineage>
        <taxon>Bacteria</taxon>
        <taxon>Pseudomonadati</taxon>
        <taxon>Myxococcota</taxon>
        <taxon>Polyangia</taxon>
        <taxon>Nannocystales</taxon>
        <taxon>Nannocystaceae</taxon>
        <taxon>Plesiocystis</taxon>
    </lineage>
</organism>
<evidence type="ECO:0000256" key="1">
    <source>
        <dbReference type="ARBA" id="ARBA00022553"/>
    </source>
</evidence>
<dbReference type="GO" id="GO:0032993">
    <property type="term" value="C:protein-DNA complex"/>
    <property type="evidence" value="ECO:0007669"/>
    <property type="project" value="TreeGrafter"/>
</dbReference>
<dbReference type="InterPro" id="IPR001867">
    <property type="entry name" value="OmpR/PhoB-type_DNA-bd"/>
</dbReference>
<evidence type="ECO:0000256" key="4">
    <source>
        <dbReference type="ARBA" id="ARBA00023125"/>
    </source>
</evidence>
<dbReference type="PROSITE" id="PS51755">
    <property type="entry name" value="OMPR_PHOB"/>
    <property type="match status" value="1"/>
</dbReference>
<dbReference type="PANTHER" id="PTHR48111:SF4">
    <property type="entry name" value="DNA-BINDING DUAL TRANSCRIPTIONAL REGULATOR OMPR"/>
    <property type="match status" value="1"/>
</dbReference>
<dbReference type="EMBL" id="ABCS01000017">
    <property type="protein sequence ID" value="EDM79679.1"/>
    <property type="molecule type" value="Genomic_DNA"/>
</dbReference>
<dbReference type="CDD" id="cd00383">
    <property type="entry name" value="trans_reg_C"/>
    <property type="match status" value="1"/>
</dbReference>
<dbReference type="InterPro" id="IPR039420">
    <property type="entry name" value="WalR-like"/>
</dbReference>
<dbReference type="SMART" id="SM00448">
    <property type="entry name" value="REC"/>
    <property type="match status" value="1"/>
</dbReference>
<dbReference type="Proteomes" id="UP000005801">
    <property type="component" value="Unassembled WGS sequence"/>
</dbReference>
<accession>A6G354</accession>
<feature type="modified residue" description="4-aspartylphosphate" evidence="6">
    <location>
        <position position="54"/>
    </location>
</feature>
<dbReference type="SUPFAM" id="SSF52172">
    <property type="entry name" value="CheY-like"/>
    <property type="match status" value="1"/>
</dbReference>
<name>A6G354_9BACT</name>
<evidence type="ECO:0000313" key="11">
    <source>
        <dbReference type="Proteomes" id="UP000005801"/>
    </source>
</evidence>
<dbReference type="OrthoDB" id="368799at2"/>
<protein>
    <submittedName>
        <fullName evidence="10">Two component transcriptional regulator, winged helix family protein</fullName>
    </submittedName>
</protein>
<keyword evidence="4 7" id="KW-0238">DNA-binding</keyword>
<dbReference type="GO" id="GO:0006355">
    <property type="term" value="P:regulation of DNA-templated transcription"/>
    <property type="evidence" value="ECO:0007669"/>
    <property type="project" value="InterPro"/>
</dbReference>
<evidence type="ECO:0000256" key="7">
    <source>
        <dbReference type="PROSITE-ProRule" id="PRU01091"/>
    </source>
</evidence>
<dbReference type="InterPro" id="IPR036388">
    <property type="entry name" value="WH-like_DNA-bd_sf"/>
</dbReference>
<feature type="DNA-binding region" description="OmpR/PhoB-type" evidence="7">
    <location>
        <begin position="129"/>
        <end position="237"/>
    </location>
</feature>
<gene>
    <name evidence="10" type="ORF">PPSIR1_16495</name>
</gene>
<sequence length="239" mass="26320">MVDVRILLIEDDEKLAERTAEYLQSHKATVEIVPDGERGLERAASGEHELVLLDLMLPGIDGLELCRKLRQRSKVPVIILSARGDEVDRIVGLEVGADDYMPKPFSPRELLARIRAVLRRHSAAQGDDEDSVTTGPLEIDRARRTATIAGASCELTAYQFDLLWLLATQAERVLSRNQLHAQVRALRGEPAMDFDPTVDRSIDVHLSKIRQALDAASPGRGAAMIKTVRGVGYVLSPQG</sequence>
<keyword evidence="1 6" id="KW-0597">Phosphoprotein</keyword>
<keyword evidence="11" id="KW-1185">Reference proteome</keyword>
<feature type="domain" description="OmpR/PhoB-type" evidence="9">
    <location>
        <begin position="129"/>
        <end position="237"/>
    </location>
</feature>
<dbReference type="Gene3D" id="6.10.250.690">
    <property type="match status" value="1"/>
</dbReference>
<dbReference type="PROSITE" id="PS50110">
    <property type="entry name" value="RESPONSE_REGULATORY"/>
    <property type="match status" value="1"/>
</dbReference>
<dbReference type="GO" id="GO:0000156">
    <property type="term" value="F:phosphorelay response regulator activity"/>
    <property type="evidence" value="ECO:0007669"/>
    <property type="project" value="TreeGrafter"/>
</dbReference>
<keyword evidence="2" id="KW-0902">Two-component regulatory system</keyword>
<dbReference type="SUPFAM" id="SSF46894">
    <property type="entry name" value="C-terminal effector domain of the bipartite response regulators"/>
    <property type="match status" value="1"/>
</dbReference>
<evidence type="ECO:0000256" key="2">
    <source>
        <dbReference type="ARBA" id="ARBA00023012"/>
    </source>
</evidence>
<evidence type="ECO:0000256" key="6">
    <source>
        <dbReference type="PROSITE-ProRule" id="PRU00169"/>
    </source>
</evidence>
<evidence type="ECO:0000256" key="3">
    <source>
        <dbReference type="ARBA" id="ARBA00023015"/>
    </source>
</evidence>
<dbReference type="AlphaFoldDB" id="A6G354"/>
<keyword evidence="5" id="KW-0804">Transcription</keyword>
<dbReference type="Gene3D" id="3.40.50.2300">
    <property type="match status" value="1"/>
</dbReference>
<dbReference type="Pfam" id="PF00486">
    <property type="entry name" value="Trans_reg_C"/>
    <property type="match status" value="1"/>
</dbReference>
<keyword evidence="3" id="KW-0805">Transcription regulation</keyword>
<dbReference type="Pfam" id="PF00072">
    <property type="entry name" value="Response_reg"/>
    <property type="match status" value="1"/>
</dbReference>
<dbReference type="FunFam" id="3.40.50.2300:FF:000001">
    <property type="entry name" value="DNA-binding response regulator PhoB"/>
    <property type="match status" value="1"/>
</dbReference>
<dbReference type="eggNOG" id="COG0745">
    <property type="taxonomic scope" value="Bacteria"/>
</dbReference>
<proteinExistence type="predicted"/>
<comment type="caution">
    <text evidence="10">The sequence shown here is derived from an EMBL/GenBank/DDBJ whole genome shotgun (WGS) entry which is preliminary data.</text>
</comment>
<dbReference type="RefSeq" id="WP_006971153.1">
    <property type="nucleotide sequence ID" value="NZ_ABCS01000017.1"/>
</dbReference>
<dbReference type="PANTHER" id="PTHR48111">
    <property type="entry name" value="REGULATOR OF RPOS"/>
    <property type="match status" value="1"/>
</dbReference>